<keyword evidence="1" id="KW-1133">Transmembrane helix</keyword>
<organism evidence="2 3">
    <name type="scientific">Brachionus plicatilis</name>
    <name type="common">Marine rotifer</name>
    <name type="synonym">Brachionus muelleri</name>
    <dbReference type="NCBI Taxonomy" id="10195"/>
    <lineage>
        <taxon>Eukaryota</taxon>
        <taxon>Metazoa</taxon>
        <taxon>Spiralia</taxon>
        <taxon>Gnathifera</taxon>
        <taxon>Rotifera</taxon>
        <taxon>Eurotatoria</taxon>
        <taxon>Monogononta</taxon>
        <taxon>Pseudotrocha</taxon>
        <taxon>Ploima</taxon>
        <taxon>Brachionidae</taxon>
        <taxon>Brachionus</taxon>
    </lineage>
</organism>
<name>A0A3M7QN75_BRAPC</name>
<keyword evidence="3" id="KW-1185">Reference proteome</keyword>
<keyword evidence="1" id="KW-0472">Membrane</keyword>
<comment type="caution">
    <text evidence="2">The sequence shown here is derived from an EMBL/GenBank/DDBJ whole genome shotgun (WGS) entry which is preliminary data.</text>
</comment>
<keyword evidence="1" id="KW-0812">Transmembrane</keyword>
<sequence>MLHYETVLSVCTILLFIFLINLFNSFQLLKVNFFLIRVSFLLMDYIHQHIEYFRHLFLSRKSESGIVSV</sequence>
<gene>
    <name evidence="2" type="ORF">BpHYR1_037982</name>
</gene>
<proteinExistence type="predicted"/>
<dbReference type="AlphaFoldDB" id="A0A3M7QN75"/>
<reference evidence="2 3" key="1">
    <citation type="journal article" date="2018" name="Sci. Rep.">
        <title>Genomic signatures of local adaptation to the degree of environmental predictability in rotifers.</title>
        <authorList>
            <person name="Franch-Gras L."/>
            <person name="Hahn C."/>
            <person name="Garcia-Roger E.M."/>
            <person name="Carmona M.J."/>
            <person name="Serra M."/>
            <person name="Gomez A."/>
        </authorList>
    </citation>
    <scope>NUCLEOTIDE SEQUENCE [LARGE SCALE GENOMIC DNA]</scope>
    <source>
        <strain evidence="2">HYR1</strain>
    </source>
</reference>
<accession>A0A3M7QN75</accession>
<evidence type="ECO:0000313" key="2">
    <source>
        <dbReference type="EMBL" id="RNA12445.1"/>
    </source>
</evidence>
<protein>
    <submittedName>
        <fullName evidence="2">Uncharacterized protein</fullName>
    </submittedName>
</protein>
<evidence type="ECO:0000313" key="3">
    <source>
        <dbReference type="Proteomes" id="UP000276133"/>
    </source>
</evidence>
<evidence type="ECO:0000256" key="1">
    <source>
        <dbReference type="SAM" id="Phobius"/>
    </source>
</evidence>
<dbReference type="Proteomes" id="UP000276133">
    <property type="component" value="Unassembled WGS sequence"/>
</dbReference>
<dbReference type="EMBL" id="REGN01005694">
    <property type="protein sequence ID" value="RNA12445.1"/>
    <property type="molecule type" value="Genomic_DNA"/>
</dbReference>
<feature type="transmembrane region" description="Helical" evidence="1">
    <location>
        <begin position="6"/>
        <end position="29"/>
    </location>
</feature>